<dbReference type="PANTHER" id="PTHR38439">
    <property type="entry name" value="AURACYANIN-B"/>
    <property type="match status" value="1"/>
</dbReference>
<dbReference type="GO" id="GO:0009055">
    <property type="term" value="F:electron transfer activity"/>
    <property type="evidence" value="ECO:0007669"/>
    <property type="project" value="InterPro"/>
</dbReference>
<dbReference type="InterPro" id="IPR000923">
    <property type="entry name" value="BlueCu_1"/>
</dbReference>
<proteinExistence type="predicted"/>
<dbReference type="PANTHER" id="PTHR38439:SF2">
    <property type="entry name" value="OUTER MEMBRANE PROTEIN H.8"/>
    <property type="match status" value="1"/>
</dbReference>
<keyword evidence="2" id="KW-0479">Metal-binding</keyword>
<dbReference type="Proteomes" id="UP000306196">
    <property type="component" value="Unassembled WGS sequence"/>
</dbReference>
<gene>
    <name evidence="8" type="ORF">FEM03_18485</name>
</gene>
<dbReference type="GO" id="GO:0005507">
    <property type="term" value="F:copper ion binding"/>
    <property type="evidence" value="ECO:0007669"/>
    <property type="project" value="InterPro"/>
</dbReference>
<evidence type="ECO:0000313" key="9">
    <source>
        <dbReference type="Proteomes" id="UP000306196"/>
    </source>
</evidence>
<evidence type="ECO:0000256" key="4">
    <source>
        <dbReference type="ARBA" id="ARBA00023008"/>
    </source>
</evidence>
<dbReference type="InterPro" id="IPR028871">
    <property type="entry name" value="BlueCu_1_BS"/>
</dbReference>
<dbReference type="AlphaFoldDB" id="A0A5R8KAM7"/>
<dbReference type="Pfam" id="PF00127">
    <property type="entry name" value="Copper-bind"/>
    <property type="match status" value="1"/>
</dbReference>
<dbReference type="Gene3D" id="2.60.40.420">
    <property type="entry name" value="Cupredoxins - blue copper proteins"/>
    <property type="match status" value="1"/>
</dbReference>
<keyword evidence="6" id="KW-0472">Membrane</keyword>
<evidence type="ECO:0000256" key="2">
    <source>
        <dbReference type="ARBA" id="ARBA00022723"/>
    </source>
</evidence>
<evidence type="ECO:0000313" key="8">
    <source>
        <dbReference type="EMBL" id="TLD69356.1"/>
    </source>
</evidence>
<dbReference type="InterPro" id="IPR008972">
    <property type="entry name" value="Cupredoxin"/>
</dbReference>
<keyword evidence="3" id="KW-0249">Electron transport</keyword>
<evidence type="ECO:0000256" key="1">
    <source>
        <dbReference type="ARBA" id="ARBA00022448"/>
    </source>
</evidence>
<protein>
    <recommendedName>
        <fullName evidence="7">Blue (type 1) copper domain-containing protein</fullName>
    </recommendedName>
</protein>
<keyword evidence="6" id="KW-1133">Transmembrane helix</keyword>
<evidence type="ECO:0000256" key="3">
    <source>
        <dbReference type="ARBA" id="ARBA00022982"/>
    </source>
</evidence>
<organism evidence="8 9">
    <name type="scientific">Phragmitibacter flavus</name>
    <dbReference type="NCBI Taxonomy" id="2576071"/>
    <lineage>
        <taxon>Bacteria</taxon>
        <taxon>Pseudomonadati</taxon>
        <taxon>Verrucomicrobiota</taxon>
        <taxon>Verrucomicrobiia</taxon>
        <taxon>Verrucomicrobiales</taxon>
        <taxon>Verrucomicrobiaceae</taxon>
        <taxon>Phragmitibacter</taxon>
    </lineage>
</organism>
<dbReference type="SUPFAM" id="SSF49503">
    <property type="entry name" value="Cupredoxins"/>
    <property type="match status" value="1"/>
</dbReference>
<evidence type="ECO:0000256" key="5">
    <source>
        <dbReference type="SAM" id="MobiDB-lite"/>
    </source>
</evidence>
<dbReference type="OrthoDB" id="9814063at2"/>
<dbReference type="InterPro" id="IPR050845">
    <property type="entry name" value="Cu-binding_ET"/>
</dbReference>
<evidence type="ECO:0000259" key="7">
    <source>
        <dbReference type="Pfam" id="PF00127"/>
    </source>
</evidence>
<feature type="region of interest" description="Disordered" evidence="5">
    <location>
        <begin position="1"/>
        <end position="27"/>
    </location>
</feature>
<feature type="transmembrane region" description="Helical" evidence="6">
    <location>
        <begin position="69"/>
        <end position="94"/>
    </location>
</feature>
<keyword evidence="6" id="KW-0812">Transmembrane</keyword>
<keyword evidence="4" id="KW-0186">Copper</keyword>
<comment type="caution">
    <text evidence="8">The sequence shown here is derived from an EMBL/GenBank/DDBJ whole genome shotgun (WGS) entry which is preliminary data.</text>
</comment>
<sequence>MDRRGPATASHPHFAGRSALPSGERVTHPPVSTQLFAFRRFNSDLTNAPLPMATHHDTKEQETGGIWKVINLLFGAGFAIFSLVAGTALIYGGIVIRNGGDTAPAKVEAPVAAAGVADPTATVAGGTPVVDVAEILIKPDTVNPMAFDLKTFSVKAGQPVKLTFENKSPVPLPHNWVLGVLGSKDKLIVGANAMMAAPIEKGYIPEIPEVLHHTKLLQPGQTETIEFTAPAEAGDYPYICSFPGHAMLMNGVMKVE</sequence>
<keyword evidence="9" id="KW-1185">Reference proteome</keyword>
<keyword evidence="1" id="KW-0813">Transport</keyword>
<dbReference type="PROSITE" id="PS00196">
    <property type="entry name" value="COPPER_BLUE"/>
    <property type="match status" value="1"/>
</dbReference>
<dbReference type="EMBL" id="VAUV01000014">
    <property type="protein sequence ID" value="TLD69356.1"/>
    <property type="molecule type" value="Genomic_DNA"/>
</dbReference>
<evidence type="ECO:0000256" key="6">
    <source>
        <dbReference type="SAM" id="Phobius"/>
    </source>
</evidence>
<accession>A0A5R8KAM7</accession>
<feature type="domain" description="Blue (type 1) copper" evidence="7">
    <location>
        <begin position="142"/>
        <end position="256"/>
    </location>
</feature>
<reference evidence="8 9" key="1">
    <citation type="submission" date="2019-05" db="EMBL/GenBank/DDBJ databases">
        <title>Verrucobacter flavum gen. nov., sp. nov. a new member of the family Verrucomicrobiaceae.</title>
        <authorList>
            <person name="Szuroczki S."/>
            <person name="Abbaszade G."/>
            <person name="Szabo A."/>
            <person name="Felfoldi T."/>
            <person name="Schumann P."/>
            <person name="Boka K."/>
            <person name="Keki Z."/>
            <person name="Toumi M."/>
            <person name="Toth E."/>
        </authorList>
    </citation>
    <scope>NUCLEOTIDE SEQUENCE [LARGE SCALE GENOMIC DNA]</scope>
    <source>
        <strain evidence="8 9">MG-N-17</strain>
    </source>
</reference>
<dbReference type="CDD" id="cd04233">
    <property type="entry name" value="Auracyanin"/>
    <property type="match status" value="1"/>
</dbReference>
<name>A0A5R8KAM7_9BACT</name>